<reference evidence="1" key="1">
    <citation type="submission" date="2018-05" db="EMBL/GenBank/DDBJ databases">
        <authorList>
            <person name="Lanie J.A."/>
            <person name="Ng W.-L."/>
            <person name="Kazmierczak K.M."/>
            <person name="Andrzejewski T.M."/>
            <person name="Davidsen T.M."/>
            <person name="Wayne K.J."/>
            <person name="Tettelin H."/>
            <person name="Glass J.I."/>
            <person name="Rusch D."/>
            <person name="Podicherti R."/>
            <person name="Tsui H.-C.T."/>
            <person name="Winkler M.E."/>
        </authorList>
    </citation>
    <scope>NUCLEOTIDE SEQUENCE</scope>
</reference>
<dbReference type="AlphaFoldDB" id="A0A381W1C9"/>
<accession>A0A381W1C9</accession>
<protein>
    <submittedName>
        <fullName evidence="1">Uncharacterized protein</fullName>
    </submittedName>
</protein>
<evidence type="ECO:0000313" key="1">
    <source>
        <dbReference type="EMBL" id="SVA45788.1"/>
    </source>
</evidence>
<dbReference type="EMBL" id="UINC01010277">
    <property type="protein sequence ID" value="SVA45788.1"/>
    <property type="molecule type" value="Genomic_DNA"/>
</dbReference>
<proteinExistence type="predicted"/>
<organism evidence="1">
    <name type="scientific">marine metagenome</name>
    <dbReference type="NCBI Taxonomy" id="408172"/>
    <lineage>
        <taxon>unclassified sequences</taxon>
        <taxon>metagenomes</taxon>
        <taxon>ecological metagenomes</taxon>
    </lineage>
</organism>
<name>A0A381W1C9_9ZZZZ</name>
<sequence length="169" mass="19544">MKNKPLITIPLSSLSYDQERWEPDHEREEKIFDSLNYIKISAPRELPNFSYGIEIKDSSMSTYFGRNTVAIFSKSDLPAQDNIFFVGLKRKPPFIGKLLKNESEVEGLQRKTFMTPTPLHVPESKTSPIADSLHHNLIFKALSQPQGTRFIQQSNICWRHPLIYVHTQE</sequence>
<gene>
    <name evidence="1" type="ORF">METZ01_LOCUS98642</name>
</gene>